<gene>
    <name evidence="1" type="ORF">GGQ54_000835</name>
</gene>
<reference evidence="1 2" key="1">
    <citation type="submission" date="2020-07" db="EMBL/GenBank/DDBJ databases">
        <title>Sequencing the genomes of 1000 actinobacteria strains.</title>
        <authorList>
            <person name="Klenk H.-P."/>
        </authorList>
    </citation>
    <scope>NUCLEOTIDE SEQUENCE [LARGE SCALE GENOMIC DNA]</scope>
    <source>
        <strain evidence="1 2">DSM 103164</strain>
    </source>
</reference>
<evidence type="ECO:0000313" key="2">
    <source>
        <dbReference type="Proteomes" id="UP000527616"/>
    </source>
</evidence>
<organism evidence="1 2">
    <name type="scientific">Naumannella cuiyingiana</name>
    <dbReference type="NCBI Taxonomy" id="1347891"/>
    <lineage>
        <taxon>Bacteria</taxon>
        <taxon>Bacillati</taxon>
        <taxon>Actinomycetota</taxon>
        <taxon>Actinomycetes</taxon>
        <taxon>Propionibacteriales</taxon>
        <taxon>Propionibacteriaceae</taxon>
        <taxon>Naumannella</taxon>
    </lineage>
</organism>
<dbReference type="EMBL" id="JACBZS010000001">
    <property type="protein sequence ID" value="NYI70275.1"/>
    <property type="molecule type" value="Genomic_DNA"/>
</dbReference>
<accession>A0A7Z0D7H7</accession>
<comment type="caution">
    <text evidence="1">The sequence shown here is derived from an EMBL/GenBank/DDBJ whole genome shotgun (WGS) entry which is preliminary data.</text>
</comment>
<evidence type="ECO:0008006" key="3">
    <source>
        <dbReference type="Google" id="ProtNLM"/>
    </source>
</evidence>
<sequence>MGHGELAALNRPFTVAEAAAHGVSRTMLDSARYAGVLPGVHVAVGTTVEATGLAAAIRGLLRSPVLFDGLTALQLRGLDLGRPLPVRLAVPPARVIRRRGIVARRVVRLPEADGDVAVVADAFARVGADHSATDTVIIGDRLLHLGLATPEELAGVPLVRAGAESPRETLLRLALVLAGLPEPQCNVWIRDGATRVARVDLYYPRWRVAIEYEGDHHRTERRQWNRDIERYAELGRLGVHTVRVTASHLSRANNVAVDVYRAIAERGYDGPPPLLGDAWAATFARPSGAALSEVPVTEL</sequence>
<name>A0A7Z0D7H7_9ACTN</name>
<proteinExistence type="predicted"/>
<dbReference type="RefSeq" id="WP_179444248.1">
    <property type="nucleotide sequence ID" value="NZ_JACBZS010000001.1"/>
</dbReference>
<dbReference type="Gene3D" id="3.40.960.10">
    <property type="entry name" value="VSR Endonuclease"/>
    <property type="match status" value="1"/>
</dbReference>
<evidence type="ECO:0000313" key="1">
    <source>
        <dbReference type="EMBL" id="NYI70275.1"/>
    </source>
</evidence>
<dbReference type="Proteomes" id="UP000527616">
    <property type="component" value="Unassembled WGS sequence"/>
</dbReference>
<keyword evidence="2" id="KW-1185">Reference proteome</keyword>
<dbReference type="AlphaFoldDB" id="A0A7Z0D7H7"/>
<protein>
    <recommendedName>
        <fullName evidence="3">DUF559 domain-containing protein</fullName>
    </recommendedName>
</protein>